<sequence>MDDDSRTARWEHRAEVPLAVASVLFLTAYAIHVLAHGLPGPWRDLCLAVTLASWAVFAVDYAVRWRLSGQGHRFVRTHWLDTIVLALPLLRPLRVVRVYEAVQRRQGRPRLTLHARVITYAGLSVALLGFAGALAVYQQEHAAPGATIRTFGDAVWWTCATLATVGYGDVTPVTAAGRVIAVGLMACGLALLGAVTGSFSAWLLQVFSSEDERRAAAPVPYERPAAAPARHDERPPES</sequence>
<dbReference type="InterPro" id="IPR013099">
    <property type="entry name" value="K_chnl_dom"/>
</dbReference>
<keyword evidence="12" id="KW-1185">Reference proteome</keyword>
<keyword evidence="5" id="KW-0406">Ion transport</keyword>
<evidence type="ECO:0000313" key="11">
    <source>
        <dbReference type="EMBL" id="QQM44642.1"/>
    </source>
</evidence>
<reference evidence="11 12" key="1">
    <citation type="submission" date="2020-12" db="EMBL/GenBank/DDBJ databases">
        <title>A novel species.</title>
        <authorList>
            <person name="Li K."/>
        </authorList>
    </citation>
    <scope>NUCLEOTIDE SEQUENCE [LARGE SCALE GENOMIC DNA]</scope>
    <source>
        <strain evidence="11 12">ZYC-3</strain>
    </source>
</reference>
<evidence type="ECO:0000256" key="4">
    <source>
        <dbReference type="ARBA" id="ARBA00022989"/>
    </source>
</evidence>
<evidence type="ECO:0000256" key="6">
    <source>
        <dbReference type="ARBA" id="ARBA00023136"/>
    </source>
</evidence>
<gene>
    <name evidence="11" type="ORF">JEQ17_38090</name>
</gene>
<protein>
    <submittedName>
        <fullName evidence="11">Ion transporter</fullName>
    </submittedName>
</protein>
<dbReference type="AlphaFoldDB" id="A0A7T7L1B4"/>
<feature type="transmembrane region" description="Helical" evidence="9">
    <location>
        <begin position="117"/>
        <end position="137"/>
    </location>
</feature>
<dbReference type="GO" id="GO:0001508">
    <property type="term" value="P:action potential"/>
    <property type="evidence" value="ECO:0007669"/>
    <property type="project" value="TreeGrafter"/>
</dbReference>
<evidence type="ECO:0000256" key="5">
    <source>
        <dbReference type="ARBA" id="ARBA00023065"/>
    </source>
</evidence>
<dbReference type="Gene3D" id="1.10.287.70">
    <property type="match status" value="1"/>
</dbReference>
<dbReference type="InterPro" id="IPR028325">
    <property type="entry name" value="VG_K_chnl"/>
</dbReference>
<keyword evidence="7" id="KW-0407">Ion channel</keyword>
<dbReference type="Gene3D" id="1.20.5.110">
    <property type="match status" value="1"/>
</dbReference>
<feature type="transmembrane region" description="Helical" evidence="9">
    <location>
        <begin position="179"/>
        <end position="204"/>
    </location>
</feature>
<feature type="transmembrane region" description="Helical" evidence="9">
    <location>
        <begin position="16"/>
        <end position="35"/>
    </location>
</feature>
<feature type="region of interest" description="Disordered" evidence="8">
    <location>
        <begin position="213"/>
        <end position="238"/>
    </location>
</feature>
<proteinExistence type="predicted"/>
<dbReference type="Pfam" id="PF07885">
    <property type="entry name" value="Ion_trans_2"/>
    <property type="match status" value="1"/>
</dbReference>
<organism evidence="11 12">
    <name type="scientific">Streptomyces liliifuscus</name>
    <dbReference type="NCBI Taxonomy" id="2797636"/>
    <lineage>
        <taxon>Bacteria</taxon>
        <taxon>Bacillati</taxon>
        <taxon>Actinomycetota</taxon>
        <taxon>Actinomycetes</taxon>
        <taxon>Kitasatosporales</taxon>
        <taxon>Streptomycetaceae</taxon>
        <taxon>Streptomyces</taxon>
    </lineage>
</organism>
<dbReference type="KEGG" id="slf:JEQ17_38090"/>
<evidence type="ECO:0000256" key="3">
    <source>
        <dbReference type="ARBA" id="ARBA00022692"/>
    </source>
</evidence>
<dbReference type="RefSeq" id="WP_200399482.1">
    <property type="nucleotide sequence ID" value="NZ_CP066831.1"/>
</dbReference>
<evidence type="ECO:0000256" key="9">
    <source>
        <dbReference type="SAM" id="Phobius"/>
    </source>
</evidence>
<dbReference type="PANTHER" id="PTHR11537:SF254">
    <property type="entry name" value="POTASSIUM VOLTAGE-GATED CHANNEL PROTEIN SHAB"/>
    <property type="match status" value="1"/>
</dbReference>
<feature type="domain" description="Potassium channel" evidence="10">
    <location>
        <begin position="139"/>
        <end position="203"/>
    </location>
</feature>
<dbReference type="GO" id="GO:0005249">
    <property type="term" value="F:voltage-gated potassium channel activity"/>
    <property type="evidence" value="ECO:0007669"/>
    <property type="project" value="InterPro"/>
</dbReference>
<name>A0A7T7L1B4_9ACTN</name>
<dbReference type="Gene3D" id="1.20.120.350">
    <property type="entry name" value="Voltage-gated potassium channels. Chain C"/>
    <property type="match status" value="1"/>
</dbReference>
<evidence type="ECO:0000259" key="10">
    <source>
        <dbReference type="Pfam" id="PF07885"/>
    </source>
</evidence>
<keyword evidence="3 9" id="KW-0812">Transmembrane</keyword>
<evidence type="ECO:0000256" key="1">
    <source>
        <dbReference type="ARBA" id="ARBA00004141"/>
    </source>
</evidence>
<dbReference type="SUPFAM" id="SSF81324">
    <property type="entry name" value="Voltage-gated potassium channels"/>
    <property type="match status" value="1"/>
</dbReference>
<keyword evidence="2" id="KW-0813">Transport</keyword>
<feature type="compositionally biased region" description="Basic and acidic residues" evidence="8">
    <location>
        <begin position="229"/>
        <end position="238"/>
    </location>
</feature>
<keyword evidence="6 9" id="KW-0472">Membrane</keyword>
<dbReference type="InterPro" id="IPR027359">
    <property type="entry name" value="Volt_channel_dom_sf"/>
</dbReference>
<keyword evidence="4 9" id="KW-1133">Transmembrane helix</keyword>
<evidence type="ECO:0000256" key="8">
    <source>
        <dbReference type="SAM" id="MobiDB-lite"/>
    </source>
</evidence>
<evidence type="ECO:0000256" key="7">
    <source>
        <dbReference type="ARBA" id="ARBA00023303"/>
    </source>
</evidence>
<dbReference type="EMBL" id="CP066831">
    <property type="protein sequence ID" value="QQM44642.1"/>
    <property type="molecule type" value="Genomic_DNA"/>
</dbReference>
<dbReference type="PANTHER" id="PTHR11537">
    <property type="entry name" value="VOLTAGE-GATED POTASSIUM CHANNEL"/>
    <property type="match status" value="1"/>
</dbReference>
<evidence type="ECO:0000313" key="12">
    <source>
        <dbReference type="Proteomes" id="UP000595636"/>
    </source>
</evidence>
<dbReference type="Proteomes" id="UP000595636">
    <property type="component" value="Chromosome"/>
</dbReference>
<comment type="subcellular location">
    <subcellularLocation>
        <location evidence="1">Membrane</location>
        <topology evidence="1">Multi-pass membrane protein</topology>
    </subcellularLocation>
</comment>
<feature type="transmembrane region" description="Helical" evidence="9">
    <location>
        <begin position="41"/>
        <end position="63"/>
    </location>
</feature>
<evidence type="ECO:0000256" key="2">
    <source>
        <dbReference type="ARBA" id="ARBA00022448"/>
    </source>
</evidence>
<dbReference type="GO" id="GO:0008076">
    <property type="term" value="C:voltage-gated potassium channel complex"/>
    <property type="evidence" value="ECO:0007669"/>
    <property type="project" value="InterPro"/>
</dbReference>
<accession>A0A7T7L1B4</accession>